<dbReference type="Proteomes" id="UP001295423">
    <property type="component" value="Unassembled WGS sequence"/>
</dbReference>
<evidence type="ECO:0000313" key="3">
    <source>
        <dbReference type="Proteomes" id="UP001295423"/>
    </source>
</evidence>
<dbReference type="EMBL" id="CAKOGP040002136">
    <property type="protein sequence ID" value="CAJ1963179.1"/>
    <property type="molecule type" value="Genomic_DNA"/>
</dbReference>
<organism evidence="2 3">
    <name type="scientific">Cylindrotheca closterium</name>
    <dbReference type="NCBI Taxonomy" id="2856"/>
    <lineage>
        <taxon>Eukaryota</taxon>
        <taxon>Sar</taxon>
        <taxon>Stramenopiles</taxon>
        <taxon>Ochrophyta</taxon>
        <taxon>Bacillariophyta</taxon>
        <taxon>Bacillariophyceae</taxon>
        <taxon>Bacillariophycidae</taxon>
        <taxon>Bacillariales</taxon>
        <taxon>Bacillariaceae</taxon>
        <taxon>Cylindrotheca</taxon>
    </lineage>
</organism>
<dbReference type="AlphaFoldDB" id="A0AAD2G6E2"/>
<evidence type="ECO:0000313" key="2">
    <source>
        <dbReference type="EMBL" id="CAJ1963179.1"/>
    </source>
</evidence>
<keyword evidence="1" id="KW-0732">Signal</keyword>
<gene>
    <name evidence="2" type="ORF">CYCCA115_LOCUS20040</name>
</gene>
<feature type="chain" id="PRO_5042174540" evidence="1">
    <location>
        <begin position="20"/>
        <end position="151"/>
    </location>
</feature>
<feature type="signal peptide" evidence="1">
    <location>
        <begin position="1"/>
        <end position="19"/>
    </location>
</feature>
<sequence length="151" mass="17110">MRSVAILAFLSTLIGAVGAVDRPRFEPSARVKLHLVKTTGEVMVGHEDKRKILLKWGRYHNAEQYELCHNCDNIDEVTGEVDGDIDEEKIISIGTGRQFECGGDPCLVYPDAPLGYNKFHLRVLIGDKWSKWSKHKNYHVDEPGALEHREL</sequence>
<protein>
    <submittedName>
        <fullName evidence="2">Uncharacterized protein</fullName>
    </submittedName>
</protein>
<comment type="caution">
    <text evidence="2">The sequence shown here is derived from an EMBL/GenBank/DDBJ whole genome shotgun (WGS) entry which is preliminary data.</text>
</comment>
<reference evidence="2" key="1">
    <citation type="submission" date="2023-08" db="EMBL/GenBank/DDBJ databases">
        <authorList>
            <person name="Audoor S."/>
            <person name="Bilcke G."/>
        </authorList>
    </citation>
    <scope>NUCLEOTIDE SEQUENCE</scope>
</reference>
<accession>A0AAD2G6E2</accession>
<proteinExistence type="predicted"/>
<keyword evidence="3" id="KW-1185">Reference proteome</keyword>
<evidence type="ECO:0000256" key="1">
    <source>
        <dbReference type="SAM" id="SignalP"/>
    </source>
</evidence>
<name>A0AAD2G6E2_9STRA</name>